<evidence type="ECO:0000256" key="1">
    <source>
        <dbReference type="ARBA" id="ARBA00010436"/>
    </source>
</evidence>
<dbReference type="InterPro" id="IPR029300">
    <property type="entry name" value="CEP170_C"/>
</dbReference>
<feature type="compositionally biased region" description="Low complexity" evidence="2">
    <location>
        <begin position="73"/>
        <end position="82"/>
    </location>
</feature>
<dbReference type="EMBL" id="JAHRIP010019262">
    <property type="protein sequence ID" value="MEQ2287050.1"/>
    <property type="molecule type" value="Genomic_DNA"/>
</dbReference>
<feature type="compositionally biased region" description="Basic and acidic residues" evidence="2">
    <location>
        <begin position="554"/>
        <end position="581"/>
    </location>
</feature>
<feature type="compositionally biased region" description="Polar residues" evidence="2">
    <location>
        <begin position="859"/>
        <end position="872"/>
    </location>
</feature>
<dbReference type="PANTHER" id="PTHR15715">
    <property type="entry name" value="CENTROSOMAL PROTEIN OF 170 KDA"/>
    <property type="match status" value="1"/>
</dbReference>
<feature type="region of interest" description="Disordered" evidence="2">
    <location>
        <begin position="51"/>
        <end position="85"/>
    </location>
</feature>
<gene>
    <name evidence="4" type="ORF">AMECASPLE_008493</name>
</gene>
<dbReference type="Proteomes" id="UP001469553">
    <property type="component" value="Unassembled WGS sequence"/>
</dbReference>
<feature type="compositionally biased region" description="Basic and acidic residues" evidence="2">
    <location>
        <begin position="51"/>
        <end position="72"/>
    </location>
</feature>
<feature type="compositionally biased region" description="Polar residues" evidence="2">
    <location>
        <begin position="696"/>
        <end position="706"/>
    </location>
</feature>
<feature type="compositionally biased region" description="Low complexity" evidence="2">
    <location>
        <begin position="163"/>
        <end position="183"/>
    </location>
</feature>
<feature type="compositionally biased region" description="Low complexity" evidence="2">
    <location>
        <begin position="1259"/>
        <end position="1281"/>
    </location>
</feature>
<feature type="region of interest" description="Disordered" evidence="2">
    <location>
        <begin position="643"/>
        <end position="706"/>
    </location>
</feature>
<feature type="region of interest" description="Disordered" evidence="2">
    <location>
        <begin position="127"/>
        <end position="404"/>
    </location>
</feature>
<feature type="compositionally biased region" description="Polar residues" evidence="2">
    <location>
        <begin position="778"/>
        <end position="789"/>
    </location>
</feature>
<protein>
    <recommendedName>
        <fullName evidence="3">CEP170 C-terminal domain-containing protein</fullName>
    </recommendedName>
</protein>
<feature type="region of interest" description="Disordered" evidence="2">
    <location>
        <begin position="538"/>
        <end position="613"/>
    </location>
</feature>
<accession>A0ABV0XZY3</accession>
<feature type="domain" description="CEP170 C-terminal" evidence="3">
    <location>
        <begin position="649"/>
        <end position="1259"/>
    </location>
</feature>
<feature type="region of interest" description="Disordered" evidence="2">
    <location>
        <begin position="1252"/>
        <end position="1321"/>
    </location>
</feature>
<dbReference type="Pfam" id="PF15308">
    <property type="entry name" value="CEP170_C"/>
    <property type="match status" value="1"/>
</dbReference>
<feature type="compositionally biased region" description="Polar residues" evidence="2">
    <location>
        <begin position="143"/>
        <end position="152"/>
    </location>
</feature>
<sequence length="1321" mass="144846">MSVFTVVFFPFIVPEPAKDVPRYEVHRSQSDTQVKSTFSYHREPSYFEIPTKEFQQKPAKSPDSHVHEHKQTSPETPSTPTEVLSAESKVADWLVQSNASMIRIKSQGENIYSTNSHSSDLKIRNANYNENGSYSEPGHPVFNANQPPQSKLQDVLHGSPKTSVTSPGSESSSPPESQSLSSHSKAEPNQAFVIEFFDDNSRKKRSQSFTHTAAPPESPNLRVQQDKKSSSPNTEGHVSSSSSITPPTQRYTIPLKGPDTSGFQRAGSLRREKTEDRFSTSFSSRSSSSVTVKPFSSVGRRSKLAKEFNAELLKQKEKFSSSRERNASNSPKAAQRRTAAVTQSEQRQSSPPPPIGHLHPQTSSPIHPPAPLKTPFIPTQTVEVRSPRNEEDDSLSDAGTYTIEADIQDKELEEARSKIDQVQPAGAMVQGAPKWMSCWASLADSYTESGPSSGLFDMPSQMEPSGGARGTIIHKNAVSQDNLDAESLRARRILQSVPHKDNSDILTPSIHVHYNPNMTFDIEDTTSVAPRHDDGVHRLTVQDDVEPDSLSDASKSDDGSIIEQSRRQLSEAEEKQNDDNSRLPFKSTSFYIGSEEESKPQHGGFKISTPKAERKSVSSIFSSATLTKQKGIQSSGIKVTASAPILDQRTDSPEGKEAAAPSLIRQESFTKERPSNARLPNISSLPVQREPDSGFLQGNSSQDTQSYLKQTEDVLAVLEAKFQATPLVTTPSPIMDSLSGDSDVDTSSTVSQHSNKTKPHTLIKKTYAGIPYRDRGTTDTANQGINNQTEKLHSCGSNGGNKAEPFRRHVGLRRSVGKSGSTDLSDDPQSLPYSDQENGNNQTHRKYTVPLQKEDGKSSRVSQMLSRANSLSAPRPTRASMLRRARLGESSDNEGTETDRLAQEVNSPAAKQPQEAKKPSRLDMLAMPRKRTGSFNTPSDTEASSTPQWMGRSTSFSSRSIDPSGSSNQRISTPGTKPVERPQKSALNKTPVSRSRSGSAKYTSSTASSRRRHKGSDYTSTSDEEYESNWSNLKHKRSQPSPASHTPHSQARPQPVVAQHPKPRSRNSDGENREGEAVHNWSTHSAEIARLSQDLAKDLAILAREIHDVAGDGDPQTPVAENSEQKVPYVSEPEVNHRVPQSPAPKRDSDPRSGDQSSRHSPQNRKEANVEGFMLNPMYQVTAAIRENTEQLAEKIKVLFQDKLDIWEDIEARINSDSDVTVGKLSGKEMASILKELRRVQVQLEVINAAMDPSGTCGATKTSPPAAASSSSSEVQPSRTSSSRDWRTVHSVSKRGGGPRPSESVRRAAVTPDDLREGYLV</sequence>
<feature type="compositionally biased region" description="Polar residues" evidence="2">
    <location>
        <begin position="985"/>
        <end position="1008"/>
    </location>
</feature>
<feature type="compositionally biased region" description="Low complexity" evidence="2">
    <location>
        <begin position="279"/>
        <end position="298"/>
    </location>
</feature>
<proteinExistence type="inferred from homology"/>
<feature type="compositionally biased region" description="Basic and acidic residues" evidence="2">
    <location>
        <begin position="648"/>
        <end position="657"/>
    </location>
</feature>
<feature type="region of interest" description="Disordered" evidence="2">
    <location>
        <begin position="1109"/>
        <end position="1171"/>
    </location>
</feature>
<organism evidence="4 5">
    <name type="scientific">Ameca splendens</name>
    <dbReference type="NCBI Taxonomy" id="208324"/>
    <lineage>
        <taxon>Eukaryota</taxon>
        <taxon>Metazoa</taxon>
        <taxon>Chordata</taxon>
        <taxon>Craniata</taxon>
        <taxon>Vertebrata</taxon>
        <taxon>Euteleostomi</taxon>
        <taxon>Actinopterygii</taxon>
        <taxon>Neopterygii</taxon>
        <taxon>Teleostei</taxon>
        <taxon>Neoteleostei</taxon>
        <taxon>Acanthomorphata</taxon>
        <taxon>Ovalentaria</taxon>
        <taxon>Atherinomorphae</taxon>
        <taxon>Cyprinodontiformes</taxon>
        <taxon>Goodeidae</taxon>
        <taxon>Ameca</taxon>
    </lineage>
</organism>
<reference evidence="4 5" key="1">
    <citation type="submission" date="2021-06" db="EMBL/GenBank/DDBJ databases">
        <authorList>
            <person name="Palmer J.M."/>
        </authorList>
    </citation>
    <scope>NUCLEOTIDE SEQUENCE [LARGE SCALE GENOMIC DNA]</scope>
    <source>
        <strain evidence="4 5">AS_MEX2019</strain>
        <tissue evidence="4">Muscle</tissue>
    </source>
</reference>
<feature type="compositionally biased region" description="Basic and acidic residues" evidence="2">
    <location>
        <begin position="1066"/>
        <end position="1077"/>
    </location>
</feature>
<feature type="compositionally biased region" description="Polar residues" evidence="2">
    <location>
        <begin position="1039"/>
        <end position="1052"/>
    </location>
</feature>
<dbReference type="PANTHER" id="PTHR15715:SF18">
    <property type="entry name" value="CENTROSOMAL PROTEIN OF 170 KDA PROTEIN B"/>
    <property type="match status" value="1"/>
</dbReference>
<name>A0ABV0XZY3_9TELE</name>
<dbReference type="InterPro" id="IPR051176">
    <property type="entry name" value="Cent_Immune-Sig_Mod"/>
</dbReference>
<evidence type="ECO:0000313" key="5">
    <source>
        <dbReference type="Proteomes" id="UP001469553"/>
    </source>
</evidence>
<evidence type="ECO:0000313" key="4">
    <source>
        <dbReference type="EMBL" id="MEQ2287050.1"/>
    </source>
</evidence>
<feature type="compositionally biased region" description="Low complexity" evidence="2">
    <location>
        <begin position="736"/>
        <end position="751"/>
    </location>
</feature>
<feature type="compositionally biased region" description="Basic and acidic residues" evidence="2">
    <location>
        <begin position="269"/>
        <end position="278"/>
    </location>
</feature>
<feature type="region of interest" description="Disordered" evidence="2">
    <location>
        <begin position="729"/>
        <end position="1080"/>
    </location>
</feature>
<feature type="compositionally biased region" description="Polar residues" evidence="2">
    <location>
        <begin position="818"/>
        <end position="842"/>
    </location>
</feature>
<feature type="compositionally biased region" description="Basic and acidic residues" evidence="2">
    <location>
        <begin position="304"/>
        <end position="326"/>
    </location>
</feature>
<evidence type="ECO:0000259" key="3">
    <source>
        <dbReference type="Pfam" id="PF15308"/>
    </source>
</evidence>
<comment type="caution">
    <text evidence="4">The sequence shown here is derived from an EMBL/GenBank/DDBJ whole genome shotgun (WGS) entry which is preliminary data.</text>
</comment>
<feature type="compositionally biased region" description="Polar residues" evidence="2">
    <location>
        <begin position="933"/>
        <end position="975"/>
    </location>
</feature>
<evidence type="ECO:0000256" key="2">
    <source>
        <dbReference type="SAM" id="MobiDB-lite"/>
    </source>
</evidence>
<keyword evidence="5" id="KW-1185">Reference proteome</keyword>
<comment type="similarity">
    <text evidence="1">Belongs to the CEP170 family.</text>
</comment>
<feature type="compositionally biased region" description="Polar residues" evidence="2">
    <location>
        <begin position="230"/>
        <end position="251"/>
    </location>
</feature>